<reference evidence="10 11" key="1">
    <citation type="submission" date="2019-07" db="EMBL/GenBank/DDBJ databases">
        <title>Insights of Desulfuromonas acetexigens electromicrobiology.</title>
        <authorList>
            <person name="Katuri K."/>
            <person name="Sapireddy V."/>
            <person name="Shaw D.R."/>
            <person name="Saikaly P."/>
        </authorList>
    </citation>
    <scope>NUCLEOTIDE SEQUENCE [LARGE SCALE GENOMIC DNA]</scope>
    <source>
        <strain evidence="10 11">2873</strain>
    </source>
</reference>
<dbReference type="PANTHER" id="PTHR21343">
    <property type="entry name" value="DETHIOBIOTIN SYNTHETASE"/>
    <property type="match status" value="1"/>
</dbReference>
<evidence type="ECO:0000256" key="5">
    <source>
        <dbReference type="ARBA" id="ARBA00048531"/>
    </source>
</evidence>
<protein>
    <recommendedName>
        <fullName evidence="6">Cobyric acid synthase</fullName>
    </recommendedName>
</protein>
<evidence type="ECO:0000259" key="9">
    <source>
        <dbReference type="Pfam" id="PF07685"/>
    </source>
</evidence>
<evidence type="ECO:0000256" key="1">
    <source>
        <dbReference type="ARBA" id="ARBA00003444"/>
    </source>
</evidence>
<gene>
    <name evidence="6" type="primary">cobQ</name>
    <name evidence="10" type="ORF">FL622_16925</name>
</gene>
<accession>A0A550J3N4</accession>
<dbReference type="SUPFAM" id="SSF52540">
    <property type="entry name" value="P-loop containing nucleoside triphosphate hydrolases"/>
    <property type="match status" value="1"/>
</dbReference>
<dbReference type="AlphaFoldDB" id="A0A550J3N4"/>
<dbReference type="Pfam" id="PF01656">
    <property type="entry name" value="CbiA"/>
    <property type="match status" value="1"/>
</dbReference>
<dbReference type="PROSITE" id="PS51274">
    <property type="entry name" value="GATASE_COBBQ"/>
    <property type="match status" value="1"/>
</dbReference>
<dbReference type="InterPro" id="IPR004838">
    <property type="entry name" value="NHTrfase_class1_PyrdxlP-BS"/>
</dbReference>
<dbReference type="Gene3D" id="3.40.640.10">
    <property type="entry name" value="Type I PLP-dependent aspartate aminotransferase-like (Major domain)"/>
    <property type="match status" value="1"/>
</dbReference>
<dbReference type="Pfam" id="PF07685">
    <property type="entry name" value="GATase_3"/>
    <property type="match status" value="1"/>
</dbReference>
<evidence type="ECO:0000256" key="3">
    <source>
        <dbReference type="ARBA" id="ARBA00022573"/>
    </source>
</evidence>
<dbReference type="RefSeq" id="WP_092056494.1">
    <property type="nucleotide sequence ID" value="NZ_FOJJ01000015.1"/>
</dbReference>
<dbReference type="InterPro" id="IPR033949">
    <property type="entry name" value="CobQ_GATase1"/>
</dbReference>
<evidence type="ECO:0000313" key="11">
    <source>
        <dbReference type="Proteomes" id="UP000317155"/>
    </source>
</evidence>
<comment type="function">
    <text evidence="1">Decarboxylates L-threonine-O-3-phosphate to yield (R)-1-amino-2-propanol O-2-phosphate, the precursor for the linkage between the nucleotide loop and the corrin ring in cobalamin.</text>
</comment>
<evidence type="ECO:0000259" key="8">
    <source>
        <dbReference type="Pfam" id="PF01656"/>
    </source>
</evidence>
<evidence type="ECO:0000259" key="7">
    <source>
        <dbReference type="Pfam" id="PF00155"/>
    </source>
</evidence>
<dbReference type="SUPFAM" id="SSF53383">
    <property type="entry name" value="PLP-dependent transferases"/>
    <property type="match status" value="1"/>
</dbReference>
<dbReference type="CDD" id="cd05389">
    <property type="entry name" value="CobQ_N"/>
    <property type="match status" value="1"/>
</dbReference>
<dbReference type="Pfam" id="PF00155">
    <property type="entry name" value="Aminotran_1_2"/>
    <property type="match status" value="1"/>
</dbReference>
<dbReference type="GO" id="GO:0015420">
    <property type="term" value="F:ABC-type vitamin B12 transporter activity"/>
    <property type="evidence" value="ECO:0007669"/>
    <property type="project" value="UniProtKB-UniRule"/>
</dbReference>
<dbReference type="OrthoDB" id="9808302at2"/>
<dbReference type="HAMAP" id="MF_00028">
    <property type="entry name" value="CobQ"/>
    <property type="match status" value="1"/>
</dbReference>
<evidence type="ECO:0000313" key="10">
    <source>
        <dbReference type="EMBL" id="TRO77836.1"/>
    </source>
</evidence>
<dbReference type="InterPro" id="IPR002586">
    <property type="entry name" value="CobQ/CobB/MinD/ParA_Nub-bd_dom"/>
</dbReference>
<name>A0A550J3N4_9BACT</name>
<dbReference type="InterPro" id="IPR029062">
    <property type="entry name" value="Class_I_gatase-like"/>
</dbReference>
<dbReference type="InterPro" id="IPR011698">
    <property type="entry name" value="GATase_3"/>
</dbReference>
<feature type="domain" description="CobQ/CobB/MinD/ParA nucleotide binding" evidence="8">
    <location>
        <begin position="374"/>
        <end position="599"/>
    </location>
</feature>
<dbReference type="EMBL" id="VJVV01000022">
    <property type="protein sequence ID" value="TRO77836.1"/>
    <property type="molecule type" value="Genomic_DNA"/>
</dbReference>
<dbReference type="InterPro" id="IPR015421">
    <property type="entry name" value="PyrdxlP-dep_Trfase_major"/>
</dbReference>
<dbReference type="Gene3D" id="3.90.1150.10">
    <property type="entry name" value="Aspartate Aminotransferase, domain 1"/>
    <property type="match status" value="1"/>
</dbReference>
<evidence type="ECO:0000256" key="6">
    <source>
        <dbReference type="HAMAP-Rule" id="MF_00028"/>
    </source>
</evidence>
<comment type="pathway">
    <text evidence="2 6">Cofactor biosynthesis; adenosylcobalamin biosynthesis.</text>
</comment>
<feature type="domain" description="CobB/CobQ-like glutamine amidotransferase" evidence="9">
    <location>
        <begin position="625"/>
        <end position="811"/>
    </location>
</feature>
<dbReference type="InterPro" id="IPR015422">
    <property type="entry name" value="PyrdxlP-dep_Trfase_small"/>
</dbReference>
<dbReference type="Gene3D" id="3.40.50.300">
    <property type="entry name" value="P-loop containing nucleotide triphosphate hydrolases"/>
    <property type="match status" value="1"/>
</dbReference>
<dbReference type="Gene3D" id="3.40.50.880">
    <property type="match status" value="1"/>
</dbReference>
<dbReference type="CDD" id="cd01750">
    <property type="entry name" value="GATase1_CobQ"/>
    <property type="match status" value="1"/>
</dbReference>
<comment type="function">
    <text evidence="6">Catalyzes amidations at positions B, D, E, and G on adenosylcobyrinic A,C-diamide. NH(2) groups are provided by glutamine, and one molecule of ATP is hydrogenolyzed for each amidation.</text>
</comment>
<comment type="caution">
    <text evidence="10">The sequence shown here is derived from an EMBL/GenBank/DDBJ whole genome shotgun (WGS) entry which is preliminary data.</text>
</comment>
<feature type="active site" description="Nucleophile" evidence="6">
    <location>
        <position position="705"/>
    </location>
</feature>
<dbReference type="InterPro" id="IPR027417">
    <property type="entry name" value="P-loop_NTPase"/>
</dbReference>
<keyword evidence="3 6" id="KW-0169">Cobalamin biosynthesis</keyword>
<dbReference type="SUPFAM" id="SSF52317">
    <property type="entry name" value="Class I glutamine amidotransferase-like"/>
    <property type="match status" value="1"/>
</dbReference>
<dbReference type="GO" id="GO:0030170">
    <property type="term" value="F:pyridoxal phosphate binding"/>
    <property type="evidence" value="ECO:0007669"/>
    <property type="project" value="InterPro"/>
</dbReference>
<dbReference type="PROSITE" id="PS00105">
    <property type="entry name" value="AA_TRANSFER_CLASS_1"/>
    <property type="match status" value="1"/>
</dbReference>
<feature type="active site" evidence="6">
    <location>
        <position position="804"/>
    </location>
</feature>
<dbReference type="NCBIfam" id="TIGR00313">
    <property type="entry name" value="cobQ"/>
    <property type="match status" value="1"/>
</dbReference>
<evidence type="ECO:0000256" key="4">
    <source>
        <dbReference type="ARBA" id="ARBA00022962"/>
    </source>
</evidence>
<dbReference type="UniPathway" id="UPA00148"/>
<dbReference type="Proteomes" id="UP000317155">
    <property type="component" value="Unassembled WGS sequence"/>
</dbReference>
<evidence type="ECO:0000256" key="2">
    <source>
        <dbReference type="ARBA" id="ARBA00004953"/>
    </source>
</evidence>
<keyword evidence="4 6" id="KW-0315">Glutamine amidotransferase</keyword>
<dbReference type="InterPro" id="IPR047045">
    <property type="entry name" value="CobQ_N"/>
</dbReference>
<dbReference type="PANTHER" id="PTHR21343:SF1">
    <property type="entry name" value="COBYRIC ACID SYNTHASE"/>
    <property type="match status" value="1"/>
</dbReference>
<dbReference type="InterPro" id="IPR015424">
    <property type="entry name" value="PyrdxlP-dep_Trfase"/>
</dbReference>
<sequence length="864" mass="95677">MNSINLTQRHRHGGNLHQFSAEVGIPVDQLLDFSANLNPLGPPKWLRAEISAHIGELVHYPDPNCENLTKALAEENGCSPDNLLVGNGATELLYLLPRALKVERALIPMPSYADYEDATRLAGIEVEQLLLDVANDFAIDFDRLSERLQPDQLVLLGQPNNPTGRLCDIERLRELANASPRTYFVIDESFIAFVDEGNSLRHERPANVIVVESMTKAYAIPGLRLGYLIADAAIVTQLRRLMPDWTVNSLAQSIGCRALADHEYRRLSREYVVQQRLALSGALAELPGLYIFPGDANFLLLRLDDARMSAGELARRMLKKGVAVRVCDNFKGLDQNYFRVAVRGAEEQDRLCGVLKDILVPSRTGSPRRKTPAIMFQGTGSNAGKSVLTAAMCRILHQDGYDVAPFKAQNMSLNSFVTRQGGEMGRAQVVQAQACRLEPDVCMNPILLKPNSDTGSQVILKGKVCGSMHFSEYTDRRQTMFEVVKESYDSLAAKHQVIVLEGAGSPAEINLKDRDIVNMNMARYADAPVLLVGDIDRGGVFASFVGTMELLCESERRQVAGFVINRFRGDQSFLTSALEYTLRHTGKPVLGIVPYLAQLGLPEEDSVSFKSGGFRQEMTAVDRVDVAVIDLPHISNFTDFDALSIEPDVHLRIVRSADELGKPDALILPGSKNVLSDLDYLRHGGFAERIASLASNDCCEIVGICGGFQLLGRRISDPHAVESDGISRPGLGLLPIETVLAPQKITVQTRARHIPSRRELVGYEIHHGRTNALDDSLEIIVRNSEDEMLGGSVHQGRVWGTYLHGVFDGDEFRRFFVDGLRRRRGWSAEGRILVRYDLEPALDRLADVVRKALDIKAIYRRIGL</sequence>
<dbReference type="NCBIfam" id="TIGR01140">
    <property type="entry name" value="L_thr_O3P_dcar"/>
    <property type="match status" value="1"/>
</dbReference>
<comment type="similarity">
    <text evidence="6">Belongs to the CobB/CobQ family. CobQ subfamily.</text>
</comment>
<dbReference type="InterPro" id="IPR005860">
    <property type="entry name" value="CobD"/>
</dbReference>
<dbReference type="InterPro" id="IPR004459">
    <property type="entry name" value="CobQ_synth"/>
</dbReference>
<dbReference type="GO" id="GO:0009236">
    <property type="term" value="P:cobalamin biosynthetic process"/>
    <property type="evidence" value="ECO:0007669"/>
    <property type="project" value="UniProtKB-UniRule"/>
</dbReference>
<comment type="catalytic activity">
    <reaction evidence="5">
        <text>O-phospho-L-threonine + H(+) = (R)-1-aminopropan-2-yl phosphate + CO2</text>
        <dbReference type="Rhea" id="RHEA:11492"/>
        <dbReference type="ChEBI" id="CHEBI:15378"/>
        <dbReference type="ChEBI" id="CHEBI:16526"/>
        <dbReference type="ChEBI" id="CHEBI:58563"/>
        <dbReference type="ChEBI" id="CHEBI:58675"/>
        <dbReference type="EC" id="4.1.1.81"/>
    </reaction>
</comment>
<feature type="domain" description="Aminotransferase class I/classII large" evidence="7">
    <location>
        <begin position="30"/>
        <end position="352"/>
    </location>
</feature>
<dbReference type="CDD" id="cd00609">
    <property type="entry name" value="AAT_like"/>
    <property type="match status" value="1"/>
</dbReference>
<organism evidence="10 11">
    <name type="scientific">Trichloromonas acetexigens</name>
    <dbReference type="NCBI Taxonomy" id="38815"/>
    <lineage>
        <taxon>Bacteria</taxon>
        <taxon>Pseudomonadati</taxon>
        <taxon>Thermodesulfobacteriota</taxon>
        <taxon>Desulfuromonadia</taxon>
        <taxon>Desulfuromonadales</taxon>
        <taxon>Trichloromonadaceae</taxon>
        <taxon>Trichloromonas</taxon>
    </lineage>
</organism>
<dbReference type="GO" id="GO:0048472">
    <property type="term" value="F:threonine-phosphate decarboxylase activity"/>
    <property type="evidence" value="ECO:0007669"/>
    <property type="project" value="UniProtKB-EC"/>
</dbReference>
<proteinExistence type="inferred from homology"/>
<dbReference type="InterPro" id="IPR004839">
    <property type="entry name" value="Aminotransferase_I/II_large"/>
</dbReference>
<dbReference type="PROSITE" id="PS51273">
    <property type="entry name" value="GATASE_TYPE_1"/>
    <property type="match status" value="1"/>
</dbReference>
<dbReference type="NCBIfam" id="NF001989">
    <property type="entry name" value="PRK00784.1"/>
    <property type="match status" value="1"/>
</dbReference>
<keyword evidence="11" id="KW-1185">Reference proteome</keyword>